<accession>A0A212RRR8</accession>
<keyword evidence="2" id="KW-1185">Reference proteome</keyword>
<gene>
    <name evidence="1" type="ORF">SAMN07250955_11313</name>
</gene>
<protein>
    <recommendedName>
        <fullName evidence="3">DUF4186 domain-containing protein</fullName>
    </recommendedName>
</protein>
<organism evidence="1 2">
    <name type="scientific">Arboricoccus pini</name>
    <dbReference type="NCBI Taxonomy" id="1963835"/>
    <lineage>
        <taxon>Bacteria</taxon>
        <taxon>Pseudomonadati</taxon>
        <taxon>Pseudomonadota</taxon>
        <taxon>Alphaproteobacteria</taxon>
        <taxon>Geminicoccales</taxon>
        <taxon>Geminicoccaceae</taxon>
        <taxon>Arboricoccus</taxon>
    </lineage>
</organism>
<name>A0A212RRR8_9PROT</name>
<reference evidence="1 2" key="1">
    <citation type="submission" date="2017-06" db="EMBL/GenBank/DDBJ databases">
        <authorList>
            <person name="Kim H.J."/>
            <person name="Triplett B.A."/>
        </authorList>
    </citation>
    <scope>NUCLEOTIDE SEQUENCE [LARGE SCALE GENOMIC DNA]</scope>
    <source>
        <strain evidence="1 2">B29T1</strain>
    </source>
</reference>
<dbReference type="EMBL" id="FYEH01000013">
    <property type="protein sequence ID" value="SNB75266.1"/>
    <property type="molecule type" value="Genomic_DNA"/>
</dbReference>
<dbReference type="AlphaFoldDB" id="A0A212RRR8"/>
<evidence type="ECO:0008006" key="3">
    <source>
        <dbReference type="Google" id="ProtNLM"/>
    </source>
</evidence>
<evidence type="ECO:0000313" key="2">
    <source>
        <dbReference type="Proteomes" id="UP000197065"/>
    </source>
</evidence>
<dbReference type="Pfam" id="PF13811">
    <property type="entry name" value="DUF4186"/>
    <property type="match status" value="1"/>
</dbReference>
<sequence>MRCIRSVTIIFATLRMPEDDVIWARLRASPFRAKFKLSAHDRDYLYAKGLAVVLAHAAEFIDRRLAPGKPARDGRQTPWQGHPVFTAQHATATCCRSCLAKWYGIEKGSALTPADRARVLALIERWLRAQSAGEEAPTARQLDLLGQEPDD</sequence>
<dbReference type="Proteomes" id="UP000197065">
    <property type="component" value="Unassembled WGS sequence"/>
</dbReference>
<evidence type="ECO:0000313" key="1">
    <source>
        <dbReference type="EMBL" id="SNB75266.1"/>
    </source>
</evidence>
<proteinExistence type="predicted"/>
<dbReference type="InterPro" id="IPR020378">
    <property type="entry name" value="DUF4186"/>
</dbReference>